<gene>
    <name evidence="3" type="ORF">ENE74_06335</name>
</gene>
<feature type="domain" description="Spore coat protein U/FanG" evidence="2">
    <location>
        <begin position="39"/>
        <end position="172"/>
    </location>
</feature>
<dbReference type="InterPro" id="IPR007893">
    <property type="entry name" value="Spore_coat_U/FanG"/>
</dbReference>
<dbReference type="OrthoDB" id="7478692at2"/>
<evidence type="ECO:0000313" key="4">
    <source>
        <dbReference type="Proteomes" id="UP000282977"/>
    </source>
</evidence>
<evidence type="ECO:0000259" key="2">
    <source>
        <dbReference type="Pfam" id="PF05229"/>
    </source>
</evidence>
<evidence type="ECO:0000313" key="3">
    <source>
        <dbReference type="EMBL" id="RVT41878.1"/>
    </source>
</evidence>
<name>A0A437J8Q9_9SPHN</name>
<dbReference type="Proteomes" id="UP000282977">
    <property type="component" value="Unassembled WGS sequence"/>
</dbReference>
<protein>
    <submittedName>
        <fullName evidence="3">SCPU domain-containing protein</fullName>
    </submittedName>
</protein>
<dbReference type="SMART" id="SM00972">
    <property type="entry name" value="SCPU"/>
    <property type="match status" value="1"/>
</dbReference>
<reference evidence="3 4" key="1">
    <citation type="submission" date="2019-01" db="EMBL/GenBank/DDBJ databases">
        <authorList>
            <person name="Chen W.-M."/>
        </authorList>
    </citation>
    <scope>NUCLEOTIDE SEQUENCE [LARGE SCALE GENOMIC DNA]</scope>
    <source>
        <strain evidence="3 4">TLA-22</strain>
    </source>
</reference>
<proteinExistence type="predicted"/>
<dbReference type="PANTHER" id="PTHR37089:SF4">
    <property type="entry name" value="EXPORTED PROTEIN"/>
    <property type="match status" value="1"/>
</dbReference>
<keyword evidence="1" id="KW-0732">Signal</keyword>
<sequence>MMEMRMRNASLAYRAVPIGLGIAATFCLPQAAHAASTSGLMPVSALSLAACVVVPTPMVFGTLSQLDGNPNDSSALVTVTCTPGTTFDVGMNDGLYASGGVRRMKALLTADYVEYRLYSDAARSVPWGNVIGTNTVSGTAGLLPSVMTVYGRVPGSAPLAPLGSYADTVTVTVTF</sequence>
<organism evidence="3 4">
    <name type="scientific">Sphingobium algorifonticola</name>
    <dbReference type="NCBI Taxonomy" id="2008318"/>
    <lineage>
        <taxon>Bacteria</taxon>
        <taxon>Pseudomonadati</taxon>
        <taxon>Pseudomonadota</taxon>
        <taxon>Alphaproteobacteria</taxon>
        <taxon>Sphingomonadales</taxon>
        <taxon>Sphingomonadaceae</taxon>
        <taxon>Sphingobium</taxon>
    </lineage>
</organism>
<dbReference type="EMBL" id="RZUL01000002">
    <property type="protein sequence ID" value="RVT41878.1"/>
    <property type="molecule type" value="Genomic_DNA"/>
</dbReference>
<evidence type="ECO:0000256" key="1">
    <source>
        <dbReference type="SAM" id="SignalP"/>
    </source>
</evidence>
<feature type="chain" id="PRO_5019466565" evidence="1">
    <location>
        <begin position="35"/>
        <end position="175"/>
    </location>
</feature>
<dbReference type="InterPro" id="IPR053167">
    <property type="entry name" value="Spore_coat_component"/>
</dbReference>
<dbReference type="AlphaFoldDB" id="A0A437J8Q9"/>
<comment type="caution">
    <text evidence="3">The sequence shown here is derived from an EMBL/GenBank/DDBJ whole genome shotgun (WGS) entry which is preliminary data.</text>
</comment>
<dbReference type="Pfam" id="PF05229">
    <property type="entry name" value="SCPU"/>
    <property type="match status" value="1"/>
</dbReference>
<keyword evidence="4" id="KW-1185">Reference proteome</keyword>
<dbReference type="PANTHER" id="PTHR37089">
    <property type="entry name" value="PROTEIN U-RELATED"/>
    <property type="match status" value="1"/>
</dbReference>
<feature type="signal peptide" evidence="1">
    <location>
        <begin position="1"/>
        <end position="34"/>
    </location>
</feature>
<accession>A0A437J8Q9</accession>